<keyword evidence="4" id="KW-1185">Reference proteome</keyword>
<reference evidence="4" key="1">
    <citation type="submission" date="2017-08" db="EMBL/GenBank/DDBJ databases">
        <authorList>
            <person name="Varghese N."/>
            <person name="Submissions S."/>
        </authorList>
    </citation>
    <scope>NUCLEOTIDE SEQUENCE [LARGE SCALE GENOMIC DNA]</scope>
    <source>
        <strain evidence="4">DSM 4725</strain>
    </source>
</reference>
<evidence type="ECO:0000256" key="1">
    <source>
        <dbReference type="ARBA" id="ARBA00008645"/>
    </source>
</evidence>
<comment type="similarity">
    <text evidence="1">Belongs to the AB hydrolase superfamily.</text>
</comment>
<evidence type="ECO:0000259" key="2">
    <source>
        <dbReference type="Pfam" id="PF00156"/>
    </source>
</evidence>
<dbReference type="Pfam" id="PF00156">
    <property type="entry name" value="Pribosyltran"/>
    <property type="match status" value="1"/>
</dbReference>
<evidence type="ECO:0000313" key="3">
    <source>
        <dbReference type="EMBL" id="SOC49566.1"/>
    </source>
</evidence>
<dbReference type="InterPro" id="IPR050261">
    <property type="entry name" value="FrsA_esterase"/>
</dbReference>
<dbReference type="RefSeq" id="WP_097195124.1">
    <property type="nucleotide sequence ID" value="NZ_OBQI01000003.1"/>
</dbReference>
<organism evidence="3 4">
    <name type="scientific">Blastococcus aggregatus</name>
    <dbReference type="NCBI Taxonomy" id="38502"/>
    <lineage>
        <taxon>Bacteria</taxon>
        <taxon>Bacillati</taxon>
        <taxon>Actinomycetota</taxon>
        <taxon>Actinomycetes</taxon>
        <taxon>Geodermatophilales</taxon>
        <taxon>Geodermatophilaceae</taxon>
        <taxon>Blastococcus</taxon>
    </lineage>
</organism>
<dbReference type="EMBL" id="OBQI01000003">
    <property type="protein sequence ID" value="SOC49566.1"/>
    <property type="molecule type" value="Genomic_DNA"/>
</dbReference>
<feature type="domain" description="Phosphoribosyltransferase" evidence="2">
    <location>
        <begin position="21"/>
        <end position="184"/>
    </location>
</feature>
<dbReference type="InterPro" id="IPR000836">
    <property type="entry name" value="PRTase_dom"/>
</dbReference>
<dbReference type="Gene3D" id="3.30.1310.20">
    <property type="entry name" value="PRTase-like"/>
    <property type="match status" value="1"/>
</dbReference>
<dbReference type="Gene3D" id="3.40.50.2020">
    <property type="match status" value="1"/>
</dbReference>
<sequence>MSTGAGTARAIFPDRTEAGRQLAARLAHLRGQDAVVLGLPRGGVPVAVEVARRLDLPLDVIVVRKLGLPGRSELAMGAVGEDGVVVLNHEVLARSGVGRREVAVAEQRERREVELRASRFRAHRLRVPLRGRTAVIVDDGIATGATARAACQVARAQGASRVVLAAPACAPSTADVLRGEVDELVVVTTPADFVAVGQAYDDFRPVPDEQVLTLLEEAATVDPRPPAGDDPGRDEEVEVVAGNVRLGGRLTVPAHPLGIVVFVHGSGSSRHSPRNGAVARVLQEAGLATLLFDLLTPGEEQDRRNVFDVPLLAGRLSQVTAWLRRRPGCAPLPMGWFGASTGAAAALWAAAEPGADVAAVVSRGGRPDLAGPRLEDVRAPTLLLVGGRDDVVLELNVRAAARLRCEHRLEIVPGATHLFEEPGTLEAAAHLARDWFVSHFPRAPRSAA</sequence>
<name>A0A285V939_9ACTN</name>
<dbReference type="InterPro" id="IPR029058">
    <property type="entry name" value="AB_hydrolase_fold"/>
</dbReference>
<dbReference type="Proteomes" id="UP000219435">
    <property type="component" value="Unassembled WGS sequence"/>
</dbReference>
<dbReference type="Gene3D" id="3.40.50.1820">
    <property type="entry name" value="alpha/beta hydrolase"/>
    <property type="match status" value="1"/>
</dbReference>
<dbReference type="GO" id="GO:0016740">
    <property type="term" value="F:transferase activity"/>
    <property type="evidence" value="ECO:0007669"/>
    <property type="project" value="UniProtKB-KW"/>
</dbReference>
<accession>A0A285V939</accession>
<dbReference type="AlphaFoldDB" id="A0A285V939"/>
<protein>
    <submittedName>
        <fullName evidence="3">Putative phosphoribosyl transferase</fullName>
    </submittedName>
</protein>
<keyword evidence="3" id="KW-0808">Transferase</keyword>
<dbReference type="PANTHER" id="PTHR22946:SF0">
    <property type="entry name" value="DIENELACTONE HYDROLASE DOMAIN-CONTAINING PROTEIN"/>
    <property type="match status" value="1"/>
</dbReference>
<dbReference type="PANTHER" id="PTHR22946">
    <property type="entry name" value="DIENELACTONE HYDROLASE DOMAIN-CONTAINING PROTEIN-RELATED"/>
    <property type="match status" value="1"/>
</dbReference>
<dbReference type="InterPro" id="IPR029057">
    <property type="entry name" value="PRTase-like"/>
</dbReference>
<dbReference type="SUPFAM" id="SSF53474">
    <property type="entry name" value="alpha/beta-Hydrolases"/>
    <property type="match status" value="1"/>
</dbReference>
<gene>
    <name evidence="3" type="ORF">SAMN05660748_2294</name>
</gene>
<proteinExistence type="inferred from homology"/>
<evidence type="ECO:0000313" key="4">
    <source>
        <dbReference type="Proteomes" id="UP000219435"/>
    </source>
</evidence>
<dbReference type="CDD" id="cd06223">
    <property type="entry name" value="PRTases_typeI"/>
    <property type="match status" value="1"/>
</dbReference>
<dbReference type="OrthoDB" id="9810066at2"/>
<dbReference type="SUPFAM" id="SSF53271">
    <property type="entry name" value="PRTase-like"/>
    <property type="match status" value="1"/>
</dbReference>